<keyword evidence="2" id="KW-1185">Reference proteome</keyword>
<dbReference type="EMBL" id="JAERTY010000001">
    <property type="protein sequence ID" value="MBL1407261.1"/>
    <property type="molecule type" value="Genomic_DNA"/>
</dbReference>
<organism evidence="1 2">
    <name type="scientific">Sphingobacterium faecale</name>
    <dbReference type="NCBI Taxonomy" id="2803775"/>
    <lineage>
        <taxon>Bacteria</taxon>
        <taxon>Pseudomonadati</taxon>
        <taxon>Bacteroidota</taxon>
        <taxon>Sphingobacteriia</taxon>
        <taxon>Sphingobacteriales</taxon>
        <taxon>Sphingobacteriaceae</taxon>
        <taxon>Sphingobacterium</taxon>
    </lineage>
</organism>
<evidence type="ECO:0008006" key="3">
    <source>
        <dbReference type="Google" id="ProtNLM"/>
    </source>
</evidence>
<sequence>MDRKKKKYLPPLLIVTKIELEHSIAASSTTIGPGGGGTNSQPWITEEEVETIEKDWIF</sequence>
<name>A0ABS1R039_9SPHI</name>
<reference evidence="1 2" key="1">
    <citation type="submission" date="2021-01" db="EMBL/GenBank/DDBJ databases">
        <title>C459-1 draft genome sequence.</title>
        <authorList>
            <person name="Zhang X.-F."/>
        </authorList>
    </citation>
    <scope>NUCLEOTIDE SEQUENCE [LARGE SCALE GENOMIC DNA]</scope>
    <source>
        <strain evidence="2">C459-1</strain>
    </source>
</reference>
<dbReference type="Proteomes" id="UP000625283">
    <property type="component" value="Unassembled WGS sequence"/>
</dbReference>
<evidence type="ECO:0000313" key="2">
    <source>
        <dbReference type="Proteomes" id="UP000625283"/>
    </source>
</evidence>
<proteinExistence type="predicted"/>
<evidence type="ECO:0000313" key="1">
    <source>
        <dbReference type="EMBL" id="MBL1407261.1"/>
    </source>
</evidence>
<gene>
    <name evidence="1" type="ORF">JKG61_00710</name>
</gene>
<protein>
    <recommendedName>
        <fullName evidence="3">Lasso RiPP family leader peptide-containing protein</fullName>
    </recommendedName>
</protein>
<dbReference type="RefSeq" id="WP_202101079.1">
    <property type="nucleotide sequence ID" value="NZ_JAERTY010000001.1"/>
</dbReference>
<accession>A0ABS1R039</accession>
<comment type="caution">
    <text evidence="1">The sequence shown here is derived from an EMBL/GenBank/DDBJ whole genome shotgun (WGS) entry which is preliminary data.</text>
</comment>